<keyword evidence="3" id="KW-1185">Reference proteome</keyword>
<evidence type="ECO:0000313" key="3">
    <source>
        <dbReference type="Proteomes" id="UP001623290"/>
    </source>
</evidence>
<gene>
    <name evidence="2" type="ORF">RPE78_09705</name>
</gene>
<protein>
    <submittedName>
        <fullName evidence="2">DUF2726 domain-containing protein</fullName>
    </submittedName>
</protein>
<evidence type="ECO:0000313" key="2">
    <source>
        <dbReference type="EMBL" id="WRY32972.1"/>
    </source>
</evidence>
<dbReference type="Proteomes" id="UP001623290">
    <property type="component" value="Chromosome"/>
</dbReference>
<dbReference type="Pfam" id="PF10881">
    <property type="entry name" value="DUF2726"/>
    <property type="match status" value="1"/>
</dbReference>
<dbReference type="InterPro" id="IPR024402">
    <property type="entry name" value="DUF2726"/>
</dbReference>
<evidence type="ECO:0000259" key="1">
    <source>
        <dbReference type="Pfam" id="PF10881"/>
    </source>
</evidence>
<sequence length="194" mass="21789">MIIDILFGAILGAGATYVWAKIDQNRRRAKSAEFSVGDTGNQLRFVEQVDLQTTRPINKEAFRKFRVAEELLASEKQNWRIFAEVGLGAFVQTSRKSGTESQRKRAFKSYNSKRVDFLIIDSLGNAAVAMEYQGSGHHMSSDAAARDAVKKRVLQRADVELVEVSSYTTDDELRTSLAAALQRHRQKRQGYAKS</sequence>
<reference evidence="2 3" key="1">
    <citation type="submission" date="2023-09" db="EMBL/GenBank/DDBJ databases">
        <title>Thioclava shenzhenensis sp. nov., a multidrug resistant bacteria-antagonizing species isolated from coastal seawater.</title>
        <authorList>
            <person name="Long M."/>
        </authorList>
    </citation>
    <scope>NUCLEOTIDE SEQUENCE [LARGE SCALE GENOMIC DNA]</scope>
    <source>
        <strain evidence="2 3">FTW29</strain>
    </source>
</reference>
<name>A0ABZ1DW29_9RHOB</name>
<feature type="domain" description="DUF2726" evidence="1">
    <location>
        <begin position="76"/>
        <end position="177"/>
    </location>
</feature>
<accession>A0ABZ1DW29</accession>
<organism evidence="2 3">
    <name type="scientific">Thioclava litoralis</name>
    <dbReference type="NCBI Taxonomy" id="3076557"/>
    <lineage>
        <taxon>Bacteria</taxon>
        <taxon>Pseudomonadati</taxon>
        <taxon>Pseudomonadota</taxon>
        <taxon>Alphaproteobacteria</taxon>
        <taxon>Rhodobacterales</taxon>
        <taxon>Paracoccaceae</taxon>
        <taxon>Thioclava</taxon>
    </lineage>
</organism>
<proteinExistence type="predicted"/>
<dbReference type="RefSeq" id="WP_406720444.1">
    <property type="nucleotide sequence ID" value="NZ_CP135443.1"/>
</dbReference>
<dbReference type="EMBL" id="CP135443">
    <property type="protein sequence ID" value="WRY32972.1"/>
    <property type="molecule type" value="Genomic_DNA"/>
</dbReference>